<comment type="caution">
    <text evidence="2">The sequence shown here is derived from an EMBL/GenBank/DDBJ whole genome shotgun (WGS) entry which is preliminary data.</text>
</comment>
<dbReference type="EMBL" id="JBBPBK010000108">
    <property type="protein sequence ID" value="KAK9266541.1"/>
    <property type="molecule type" value="Genomic_DNA"/>
</dbReference>
<sequence length="111" mass="12463">MEFPAPRVMKDMLLLPPGDIILINGATYGSAGRGKKPGLQPGSLPTRRGSDRGIRGAQPEPDSQNPSTAVSYCQHWLTLRHSIDEPCIYMYIDEYSPARFFQAFLKVRKKR</sequence>
<keyword evidence="3" id="KW-1185">Reference proteome</keyword>
<evidence type="ECO:0000256" key="1">
    <source>
        <dbReference type="SAM" id="MobiDB-lite"/>
    </source>
</evidence>
<organism evidence="2 3">
    <name type="scientific">Liquidambar formosana</name>
    <name type="common">Formosan gum</name>
    <dbReference type="NCBI Taxonomy" id="63359"/>
    <lineage>
        <taxon>Eukaryota</taxon>
        <taxon>Viridiplantae</taxon>
        <taxon>Streptophyta</taxon>
        <taxon>Embryophyta</taxon>
        <taxon>Tracheophyta</taxon>
        <taxon>Spermatophyta</taxon>
        <taxon>Magnoliopsida</taxon>
        <taxon>eudicotyledons</taxon>
        <taxon>Gunneridae</taxon>
        <taxon>Pentapetalae</taxon>
        <taxon>Saxifragales</taxon>
        <taxon>Altingiaceae</taxon>
        <taxon>Liquidambar</taxon>
    </lineage>
</organism>
<proteinExistence type="predicted"/>
<protein>
    <submittedName>
        <fullName evidence="2">Uncharacterized protein</fullName>
    </submittedName>
</protein>
<feature type="region of interest" description="Disordered" evidence="1">
    <location>
        <begin position="28"/>
        <end position="68"/>
    </location>
</feature>
<reference evidence="2 3" key="1">
    <citation type="journal article" date="2024" name="Plant J.">
        <title>Genome sequences and population genomics reveal climatic adaptation and genomic divergence between two closely related sweetgum species.</title>
        <authorList>
            <person name="Xu W.Q."/>
            <person name="Ren C.Q."/>
            <person name="Zhang X.Y."/>
            <person name="Comes H.P."/>
            <person name="Liu X.H."/>
            <person name="Li Y.G."/>
            <person name="Kettle C.J."/>
            <person name="Jalonen R."/>
            <person name="Gaisberger H."/>
            <person name="Ma Y.Z."/>
            <person name="Qiu Y.X."/>
        </authorList>
    </citation>
    <scope>NUCLEOTIDE SEQUENCE [LARGE SCALE GENOMIC DNA]</scope>
    <source>
        <strain evidence="2">Hangzhou</strain>
    </source>
</reference>
<dbReference type="Proteomes" id="UP001415857">
    <property type="component" value="Unassembled WGS sequence"/>
</dbReference>
<name>A0AAP0N757_LIQFO</name>
<evidence type="ECO:0000313" key="2">
    <source>
        <dbReference type="EMBL" id="KAK9266541.1"/>
    </source>
</evidence>
<accession>A0AAP0N757</accession>
<gene>
    <name evidence="2" type="ORF">L1049_001585</name>
</gene>
<dbReference type="AlphaFoldDB" id="A0AAP0N757"/>
<evidence type="ECO:0000313" key="3">
    <source>
        <dbReference type="Proteomes" id="UP001415857"/>
    </source>
</evidence>